<name>A0A562SQQ7_9BACT</name>
<protein>
    <recommendedName>
        <fullName evidence="4">OmpL-like beta-barrel porin-2</fullName>
    </recommendedName>
</protein>
<dbReference type="Proteomes" id="UP000316167">
    <property type="component" value="Unassembled WGS sequence"/>
</dbReference>
<gene>
    <name evidence="2" type="ORF">IQ13_1242</name>
</gene>
<accession>A0A562SQQ7</accession>
<evidence type="ECO:0000313" key="2">
    <source>
        <dbReference type="EMBL" id="TWI83136.1"/>
    </source>
</evidence>
<organism evidence="2 3">
    <name type="scientific">Lacibacter cauensis</name>
    <dbReference type="NCBI Taxonomy" id="510947"/>
    <lineage>
        <taxon>Bacteria</taxon>
        <taxon>Pseudomonadati</taxon>
        <taxon>Bacteroidota</taxon>
        <taxon>Chitinophagia</taxon>
        <taxon>Chitinophagales</taxon>
        <taxon>Chitinophagaceae</taxon>
        <taxon>Lacibacter</taxon>
    </lineage>
</organism>
<feature type="chain" id="PRO_5022106253" description="OmpL-like beta-barrel porin-2" evidence="1">
    <location>
        <begin position="25"/>
        <end position="369"/>
    </location>
</feature>
<dbReference type="OrthoDB" id="735059at2"/>
<proteinExistence type="predicted"/>
<dbReference type="EMBL" id="VLLE01000003">
    <property type="protein sequence ID" value="TWI83136.1"/>
    <property type="molecule type" value="Genomic_DNA"/>
</dbReference>
<sequence>MKKLIAIQIVSVMLLLAVTQQLCAQGCVAVRSNGAMCTRSHADTSADSHNWQLTTGYRYFHSFRHFVGTEEQKHRVAEGTDVRNWQHAVDFTLVRKLNNRMSIAVNMPIISNRRSSMYEHYGNSSTSPNARRETSSFGIGDIRITAYRWMLDPLKSRRGNIQVGLGLKLPTGDYRYNDFFWKNDSTKVLGPVDQSIQLGDGGTGISLELNGYYVFTKELSAYGNFYYLSNPREQNGVSTARGGTTTNANILYGSSVMSVPDQYMVRGGLNLMLGAFSASAGVRLEAIPSEDLIGGSSGFRRPGRIFGAEPGVAYQLKKVNLFATVPYWFSKNRTQSYADKMRTKATGIYTQGDAAFSDYSINIGCTVKF</sequence>
<keyword evidence="3" id="KW-1185">Reference proteome</keyword>
<evidence type="ECO:0008006" key="4">
    <source>
        <dbReference type="Google" id="ProtNLM"/>
    </source>
</evidence>
<dbReference type="RefSeq" id="WP_144885218.1">
    <property type="nucleotide sequence ID" value="NZ_VLLE01000003.1"/>
</dbReference>
<feature type="signal peptide" evidence="1">
    <location>
        <begin position="1"/>
        <end position="24"/>
    </location>
</feature>
<evidence type="ECO:0000313" key="3">
    <source>
        <dbReference type="Proteomes" id="UP000316167"/>
    </source>
</evidence>
<evidence type="ECO:0000256" key="1">
    <source>
        <dbReference type="SAM" id="SignalP"/>
    </source>
</evidence>
<comment type="caution">
    <text evidence="2">The sequence shown here is derived from an EMBL/GenBank/DDBJ whole genome shotgun (WGS) entry which is preliminary data.</text>
</comment>
<keyword evidence="1" id="KW-0732">Signal</keyword>
<dbReference type="AlphaFoldDB" id="A0A562SQQ7"/>
<reference evidence="2 3" key="1">
    <citation type="journal article" date="2015" name="Stand. Genomic Sci.">
        <title>Genomic Encyclopedia of Bacterial and Archaeal Type Strains, Phase III: the genomes of soil and plant-associated and newly described type strains.</title>
        <authorList>
            <person name="Whitman W.B."/>
            <person name="Woyke T."/>
            <person name="Klenk H.P."/>
            <person name="Zhou Y."/>
            <person name="Lilburn T.G."/>
            <person name="Beck B.J."/>
            <person name="De Vos P."/>
            <person name="Vandamme P."/>
            <person name="Eisen J.A."/>
            <person name="Garrity G."/>
            <person name="Hugenholtz P."/>
            <person name="Kyrpides N.C."/>
        </authorList>
    </citation>
    <scope>NUCLEOTIDE SEQUENCE [LARGE SCALE GENOMIC DNA]</scope>
    <source>
        <strain evidence="2 3">CGMCC 1.7271</strain>
    </source>
</reference>